<keyword evidence="1" id="KW-0863">Zinc-finger</keyword>
<evidence type="ECO:0000256" key="1">
    <source>
        <dbReference type="PROSITE-ProRule" id="PRU00175"/>
    </source>
</evidence>
<organism evidence="4 5">
    <name type="scientific">Acer negundo</name>
    <name type="common">Box elder</name>
    <dbReference type="NCBI Taxonomy" id="4023"/>
    <lineage>
        <taxon>Eukaryota</taxon>
        <taxon>Viridiplantae</taxon>
        <taxon>Streptophyta</taxon>
        <taxon>Embryophyta</taxon>
        <taxon>Tracheophyta</taxon>
        <taxon>Spermatophyta</taxon>
        <taxon>Magnoliopsida</taxon>
        <taxon>eudicotyledons</taxon>
        <taxon>Gunneridae</taxon>
        <taxon>Pentapetalae</taxon>
        <taxon>rosids</taxon>
        <taxon>malvids</taxon>
        <taxon>Sapindales</taxon>
        <taxon>Sapindaceae</taxon>
        <taxon>Hippocastanoideae</taxon>
        <taxon>Acereae</taxon>
        <taxon>Acer</taxon>
    </lineage>
</organism>
<proteinExistence type="predicted"/>
<dbReference type="Gene3D" id="3.30.40.10">
    <property type="entry name" value="Zinc/RING finger domain, C3HC4 (zinc finger)"/>
    <property type="match status" value="1"/>
</dbReference>
<gene>
    <name evidence="4" type="ORF">LWI28_028373</name>
</gene>
<accession>A0AAD5JRS9</accession>
<protein>
    <recommendedName>
        <fullName evidence="3">RING-type domain-containing protein</fullName>
    </recommendedName>
</protein>
<dbReference type="InterPro" id="IPR013083">
    <property type="entry name" value="Znf_RING/FYVE/PHD"/>
</dbReference>
<dbReference type="PANTHER" id="PTHR45676:SF41">
    <property type="entry name" value="RING-H2 FINGER PROTEIN ATL66"/>
    <property type="match status" value="1"/>
</dbReference>
<comment type="caution">
    <text evidence="4">The sequence shown here is derived from an EMBL/GenBank/DDBJ whole genome shotgun (WGS) entry which is preliminary data.</text>
</comment>
<evidence type="ECO:0000259" key="3">
    <source>
        <dbReference type="PROSITE" id="PS50089"/>
    </source>
</evidence>
<evidence type="ECO:0000256" key="2">
    <source>
        <dbReference type="SAM" id="Phobius"/>
    </source>
</evidence>
<keyword evidence="2" id="KW-0812">Transmembrane</keyword>
<dbReference type="EMBL" id="JAJSOW010000002">
    <property type="protein sequence ID" value="KAI9199154.1"/>
    <property type="molecule type" value="Genomic_DNA"/>
</dbReference>
<evidence type="ECO:0000313" key="5">
    <source>
        <dbReference type="Proteomes" id="UP001064489"/>
    </source>
</evidence>
<dbReference type="SUPFAM" id="SSF57850">
    <property type="entry name" value="RING/U-box"/>
    <property type="match status" value="1"/>
</dbReference>
<feature type="domain" description="RING-type" evidence="3">
    <location>
        <begin position="98"/>
        <end position="140"/>
    </location>
</feature>
<feature type="transmembrane region" description="Helical" evidence="2">
    <location>
        <begin position="9"/>
        <end position="31"/>
    </location>
</feature>
<keyword evidence="2" id="KW-0472">Membrane</keyword>
<dbReference type="AlphaFoldDB" id="A0AAD5JRS9"/>
<dbReference type="PANTHER" id="PTHR45676">
    <property type="entry name" value="RING-H2 FINGER PROTEIN ATL51-RELATED"/>
    <property type="match status" value="1"/>
</dbReference>
<reference evidence="4 5" key="1">
    <citation type="journal article" date="2022" name="Plant J.">
        <title>Strategies of tolerance reflected in two North American maple genomes.</title>
        <authorList>
            <person name="McEvoy S.L."/>
            <person name="Sezen U.U."/>
            <person name="Trouern-Trend A."/>
            <person name="McMahon S.M."/>
            <person name="Schaberg P.G."/>
            <person name="Yang J."/>
            <person name="Wegrzyn J.L."/>
            <person name="Swenson N.G."/>
        </authorList>
    </citation>
    <scope>NUCLEOTIDE SEQUENCE [LARGE SCALE GENOMIC DNA]</scope>
    <source>
        <strain evidence="4">91603</strain>
    </source>
</reference>
<keyword evidence="5" id="KW-1185">Reference proteome</keyword>
<dbReference type="GO" id="GO:0008270">
    <property type="term" value="F:zinc ion binding"/>
    <property type="evidence" value="ECO:0007669"/>
    <property type="project" value="UniProtKB-KW"/>
</dbReference>
<dbReference type="Proteomes" id="UP001064489">
    <property type="component" value="Chromosome 13"/>
</dbReference>
<dbReference type="PROSITE" id="PS50089">
    <property type="entry name" value="ZF_RING_2"/>
    <property type="match status" value="1"/>
</dbReference>
<keyword evidence="2" id="KW-1133">Transmembrane helix</keyword>
<dbReference type="SMART" id="SM00184">
    <property type="entry name" value="RING"/>
    <property type="match status" value="1"/>
</dbReference>
<sequence>MSLGDEVKLYLYGLVYILVIISCVVTIYRWIVLIISKCNETQTNNQLNIDIEPGEDTSGGASNQTRGGWQQQQQQLTAEQTFSEVSWRSTEETNCRECAICLDEFNEGEECKVGSTCKHIFQKYCIDRWLLKNTQCPLCRVPVQITSQ</sequence>
<dbReference type="GO" id="GO:0016567">
    <property type="term" value="P:protein ubiquitination"/>
    <property type="evidence" value="ECO:0007669"/>
    <property type="project" value="TreeGrafter"/>
</dbReference>
<keyword evidence="1" id="KW-0479">Metal-binding</keyword>
<dbReference type="InterPro" id="IPR001841">
    <property type="entry name" value="Znf_RING"/>
</dbReference>
<keyword evidence="1" id="KW-0862">Zinc</keyword>
<evidence type="ECO:0000313" key="4">
    <source>
        <dbReference type="EMBL" id="KAI9199154.1"/>
    </source>
</evidence>
<name>A0AAD5JRS9_ACENE</name>
<dbReference type="Pfam" id="PF13639">
    <property type="entry name" value="zf-RING_2"/>
    <property type="match status" value="1"/>
</dbReference>